<dbReference type="Proteomes" id="UP000029839">
    <property type="component" value="Unassembled WGS sequence"/>
</dbReference>
<evidence type="ECO:0000256" key="3">
    <source>
        <dbReference type="ARBA" id="ARBA00022840"/>
    </source>
</evidence>
<organism evidence="6 7">
    <name type="scientific">Cellulomonas carbonis T26</name>
    <dbReference type="NCBI Taxonomy" id="947969"/>
    <lineage>
        <taxon>Bacteria</taxon>
        <taxon>Bacillati</taxon>
        <taxon>Actinomycetota</taxon>
        <taxon>Actinomycetes</taxon>
        <taxon>Micrococcales</taxon>
        <taxon>Cellulomonadaceae</taxon>
        <taxon>Cellulomonas</taxon>
    </lineage>
</organism>
<accession>A0A0A0BPD0</accession>
<dbReference type="Pfam" id="PF02626">
    <property type="entry name" value="CT_A_B"/>
    <property type="match status" value="1"/>
</dbReference>
<protein>
    <submittedName>
        <fullName evidence="6">Allophanate hydrolase</fullName>
    </submittedName>
</protein>
<dbReference type="GO" id="GO:0005524">
    <property type="term" value="F:ATP binding"/>
    <property type="evidence" value="ECO:0007669"/>
    <property type="project" value="UniProtKB-KW"/>
</dbReference>
<feature type="non-terminal residue" evidence="6">
    <location>
        <position position="1"/>
    </location>
</feature>
<dbReference type="SMART" id="SM00797">
    <property type="entry name" value="AHS2"/>
    <property type="match status" value="1"/>
</dbReference>
<sequence>PGRQSDGVPRGGAADRAAAVAANRLVGNPRGAAVLEAVLGGLALRAHGDLVVSVTGAPAPVVVRRPDGHAGAAVGSGRALRLPDGWTLELGAPARGLRSYVAVRGGVDTPFDLGSRSTDVLSGLGPAPLAAGDVLPVGRDPGDAVPHAREPSDPGGAAGLAPGRTVEVLPGPRHDWLTAAARRALHEVEWTVSDRSNRVGVRLDGPPLPRAVVRELPSEGAVPGAIQVPPSGLPIALLADHPVTGGYPVVAVVRASHVDRLAQLRPGDRLRLVPVPDEAPGVRLRPPSGGVGREEVP</sequence>
<name>A0A0A0BPD0_9CELL</name>
<evidence type="ECO:0000256" key="2">
    <source>
        <dbReference type="ARBA" id="ARBA00022801"/>
    </source>
</evidence>
<dbReference type="RefSeq" id="WP_081978872.1">
    <property type="nucleotide sequence ID" value="NZ_AXCY01000091.1"/>
</dbReference>
<dbReference type="Gene3D" id="2.40.100.10">
    <property type="entry name" value="Cyclophilin-like"/>
    <property type="match status" value="1"/>
</dbReference>
<feature type="compositionally biased region" description="Basic and acidic residues" evidence="4">
    <location>
        <begin position="140"/>
        <end position="152"/>
    </location>
</feature>
<dbReference type="InterPro" id="IPR029000">
    <property type="entry name" value="Cyclophilin-like_dom_sf"/>
</dbReference>
<keyword evidence="2 6" id="KW-0378">Hydrolase</keyword>
<dbReference type="PANTHER" id="PTHR43309">
    <property type="entry name" value="5-OXOPROLINASE SUBUNIT C"/>
    <property type="match status" value="1"/>
</dbReference>
<evidence type="ECO:0000256" key="1">
    <source>
        <dbReference type="ARBA" id="ARBA00022741"/>
    </source>
</evidence>
<dbReference type="AlphaFoldDB" id="A0A0A0BPD0"/>
<feature type="region of interest" description="Disordered" evidence="4">
    <location>
        <begin position="139"/>
        <end position="160"/>
    </location>
</feature>
<dbReference type="InterPro" id="IPR052708">
    <property type="entry name" value="PxpC"/>
</dbReference>
<dbReference type="InterPro" id="IPR003778">
    <property type="entry name" value="CT_A_B"/>
</dbReference>
<dbReference type="OrthoDB" id="9768696at2"/>
<reference evidence="6 7" key="1">
    <citation type="submission" date="2013-08" db="EMBL/GenBank/DDBJ databases">
        <title>Genome sequencing of Cellulomonas carbonis T26.</title>
        <authorList>
            <person name="Chen F."/>
            <person name="Li Y."/>
            <person name="Wang G."/>
        </authorList>
    </citation>
    <scope>NUCLEOTIDE SEQUENCE [LARGE SCALE GENOMIC DNA]</scope>
    <source>
        <strain evidence="6 7">T26</strain>
    </source>
</reference>
<keyword evidence="7" id="KW-1185">Reference proteome</keyword>
<keyword evidence="3" id="KW-0067">ATP-binding</keyword>
<feature type="region of interest" description="Disordered" evidence="4">
    <location>
        <begin position="277"/>
        <end position="297"/>
    </location>
</feature>
<dbReference type="EMBL" id="AXCY01000091">
    <property type="protein sequence ID" value="KGM09532.1"/>
    <property type="molecule type" value="Genomic_DNA"/>
</dbReference>
<evidence type="ECO:0000259" key="5">
    <source>
        <dbReference type="SMART" id="SM00797"/>
    </source>
</evidence>
<comment type="caution">
    <text evidence="6">The sequence shown here is derived from an EMBL/GenBank/DDBJ whole genome shotgun (WGS) entry which is preliminary data.</text>
</comment>
<keyword evidence="1" id="KW-0547">Nucleotide-binding</keyword>
<evidence type="ECO:0000313" key="7">
    <source>
        <dbReference type="Proteomes" id="UP000029839"/>
    </source>
</evidence>
<feature type="domain" description="Carboxyltransferase" evidence="5">
    <location>
        <begin position="5"/>
        <end position="288"/>
    </location>
</feature>
<dbReference type="SUPFAM" id="SSF50891">
    <property type="entry name" value="Cyclophilin-like"/>
    <property type="match status" value="1"/>
</dbReference>
<reference evidence="6 7" key="2">
    <citation type="journal article" date="2015" name="Stand. Genomic Sci.">
        <title>Draft genome sequence of Cellulomonas carbonis T26(T) and comparative analysis of six Cellulomonas genomes.</title>
        <authorList>
            <person name="Zhuang W."/>
            <person name="Zhang S."/>
            <person name="Xia X."/>
            <person name="Wang G."/>
        </authorList>
    </citation>
    <scope>NUCLEOTIDE SEQUENCE [LARGE SCALE GENOMIC DNA]</scope>
    <source>
        <strain evidence="6 7">T26</strain>
    </source>
</reference>
<dbReference type="PANTHER" id="PTHR43309:SF3">
    <property type="entry name" value="5-OXOPROLINASE SUBUNIT C"/>
    <property type="match status" value="1"/>
</dbReference>
<proteinExistence type="predicted"/>
<gene>
    <name evidence="6" type="ORF">N868_01590</name>
</gene>
<evidence type="ECO:0000256" key="4">
    <source>
        <dbReference type="SAM" id="MobiDB-lite"/>
    </source>
</evidence>
<dbReference type="GO" id="GO:0016787">
    <property type="term" value="F:hydrolase activity"/>
    <property type="evidence" value="ECO:0007669"/>
    <property type="project" value="UniProtKB-KW"/>
</dbReference>
<evidence type="ECO:0000313" key="6">
    <source>
        <dbReference type="EMBL" id="KGM09532.1"/>
    </source>
</evidence>